<organism evidence="1 2">
    <name type="scientific">Candidatus Magnetoglobus multicellularis str. Araruama</name>
    <dbReference type="NCBI Taxonomy" id="890399"/>
    <lineage>
        <taxon>Bacteria</taxon>
        <taxon>Pseudomonadati</taxon>
        <taxon>Thermodesulfobacteriota</taxon>
        <taxon>Desulfobacteria</taxon>
        <taxon>Desulfobacterales</taxon>
        <taxon>Desulfobacteraceae</taxon>
        <taxon>Candidatus Magnetoglobus</taxon>
    </lineage>
</organism>
<feature type="non-terminal residue" evidence="1">
    <location>
        <position position="1"/>
    </location>
</feature>
<evidence type="ECO:0000313" key="2">
    <source>
        <dbReference type="Proteomes" id="UP000189670"/>
    </source>
</evidence>
<comment type="caution">
    <text evidence="1">The sequence shown here is derived from an EMBL/GenBank/DDBJ whole genome shotgun (WGS) entry which is preliminary data.</text>
</comment>
<accession>A0A1V1NS53</accession>
<gene>
    <name evidence="1" type="ORF">OMM_14328</name>
</gene>
<proteinExistence type="predicted"/>
<sequence>GISYPYTQYENVTYVGGNYSLSFNLKDEQDGWQLYQSTWEDLANKTNASFFTIDFSALRSGNKAFIDDIILMKRNVVTGIKTQVDIKNADLSRTKSARDSILPANWYFAQYYSDETSTIPGT</sequence>
<protein>
    <submittedName>
        <fullName evidence="1">Uncharacterized protein</fullName>
    </submittedName>
</protein>
<name>A0A1V1NS53_9BACT</name>
<evidence type="ECO:0000313" key="1">
    <source>
        <dbReference type="EMBL" id="ETR65393.1"/>
    </source>
</evidence>
<dbReference type="Proteomes" id="UP000189670">
    <property type="component" value="Unassembled WGS sequence"/>
</dbReference>
<dbReference type="EMBL" id="ATBP01002871">
    <property type="protein sequence ID" value="ETR65393.1"/>
    <property type="molecule type" value="Genomic_DNA"/>
</dbReference>
<reference evidence="2" key="1">
    <citation type="submission" date="2012-11" db="EMBL/GenBank/DDBJ databases">
        <authorList>
            <person name="Lucero-Rivera Y.E."/>
            <person name="Tovar-Ramirez D."/>
        </authorList>
    </citation>
    <scope>NUCLEOTIDE SEQUENCE [LARGE SCALE GENOMIC DNA]</scope>
    <source>
        <strain evidence="2">Araruama</strain>
    </source>
</reference>
<dbReference type="AlphaFoldDB" id="A0A1V1NS53"/>